<feature type="non-terminal residue" evidence="2">
    <location>
        <position position="184"/>
    </location>
</feature>
<evidence type="ECO:0000313" key="3">
    <source>
        <dbReference type="Proteomes" id="UP000250266"/>
    </source>
</evidence>
<dbReference type="Pfam" id="PF00004">
    <property type="entry name" value="AAA"/>
    <property type="match status" value="1"/>
</dbReference>
<dbReference type="Proteomes" id="UP000250266">
    <property type="component" value="Unassembled WGS sequence"/>
</dbReference>
<feature type="domain" description="ATPase AAA-type core" evidence="1">
    <location>
        <begin position="5"/>
        <end position="121"/>
    </location>
</feature>
<dbReference type="AlphaFoldDB" id="A0A8E2E8P4"/>
<evidence type="ECO:0000259" key="1">
    <source>
        <dbReference type="Pfam" id="PF00004"/>
    </source>
</evidence>
<dbReference type="SUPFAM" id="SSF52540">
    <property type="entry name" value="P-loop containing nucleoside triphosphate hydrolases"/>
    <property type="match status" value="1"/>
</dbReference>
<sequence>GFVFLLLSPLGSGKSLTAGDVSEWIKRPLFSLGSGELGIGCDVAEHRMQSSFELAQAWNTILLLDKTDISLAKRSPGNVERNAFVSILLRLPEYHRRILFLTTTESTEFDVAFQSRIRFTYSVSLPNRPNKRGAVWRNELVSANGGTLPSGVTDTDTETFGKGFEINGREIENLIRISLSISKD</sequence>
<dbReference type="GO" id="GO:0005524">
    <property type="term" value="F:ATP binding"/>
    <property type="evidence" value="ECO:0007669"/>
    <property type="project" value="InterPro"/>
</dbReference>
<accession>A0A8E2E8P4</accession>
<dbReference type="PANTHER" id="PTHR46411">
    <property type="entry name" value="FAMILY ATPASE, PUTATIVE-RELATED"/>
    <property type="match status" value="1"/>
</dbReference>
<gene>
    <name evidence="2" type="ORF">K432DRAFT_275938</name>
</gene>
<keyword evidence="3" id="KW-1185">Reference proteome</keyword>
<dbReference type="GO" id="GO:0016887">
    <property type="term" value="F:ATP hydrolysis activity"/>
    <property type="evidence" value="ECO:0007669"/>
    <property type="project" value="InterPro"/>
</dbReference>
<dbReference type="InterPro" id="IPR027417">
    <property type="entry name" value="P-loop_NTPase"/>
</dbReference>
<feature type="non-terminal residue" evidence="2">
    <location>
        <position position="1"/>
    </location>
</feature>
<reference evidence="2 3" key="1">
    <citation type="journal article" date="2016" name="Nat. Commun.">
        <title>Ectomycorrhizal ecology is imprinted in the genome of the dominant symbiotic fungus Cenococcum geophilum.</title>
        <authorList>
            <consortium name="DOE Joint Genome Institute"/>
            <person name="Peter M."/>
            <person name="Kohler A."/>
            <person name="Ohm R.A."/>
            <person name="Kuo A."/>
            <person name="Krutzmann J."/>
            <person name="Morin E."/>
            <person name="Arend M."/>
            <person name="Barry K.W."/>
            <person name="Binder M."/>
            <person name="Choi C."/>
            <person name="Clum A."/>
            <person name="Copeland A."/>
            <person name="Grisel N."/>
            <person name="Haridas S."/>
            <person name="Kipfer T."/>
            <person name="LaButti K."/>
            <person name="Lindquist E."/>
            <person name="Lipzen A."/>
            <person name="Maire R."/>
            <person name="Meier B."/>
            <person name="Mihaltcheva S."/>
            <person name="Molinier V."/>
            <person name="Murat C."/>
            <person name="Poggeler S."/>
            <person name="Quandt C.A."/>
            <person name="Sperisen C."/>
            <person name="Tritt A."/>
            <person name="Tisserant E."/>
            <person name="Crous P.W."/>
            <person name="Henrissat B."/>
            <person name="Nehls U."/>
            <person name="Egli S."/>
            <person name="Spatafora J.W."/>
            <person name="Grigoriev I.V."/>
            <person name="Martin F.M."/>
        </authorList>
    </citation>
    <scope>NUCLEOTIDE SEQUENCE [LARGE SCALE GENOMIC DNA]</scope>
    <source>
        <strain evidence="2 3">CBS 459.81</strain>
    </source>
</reference>
<dbReference type="OrthoDB" id="10042665at2759"/>
<name>A0A8E2E8P4_9PEZI</name>
<protein>
    <recommendedName>
        <fullName evidence="1">ATPase AAA-type core domain-containing protein</fullName>
    </recommendedName>
</protein>
<organism evidence="2 3">
    <name type="scientific">Lepidopterella palustris CBS 459.81</name>
    <dbReference type="NCBI Taxonomy" id="1314670"/>
    <lineage>
        <taxon>Eukaryota</taxon>
        <taxon>Fungi</taxon>
        <taxon>Dikarya</taxon>
        <taxon>Ascomycota</taxon>
        <taxon>Pezizomycotina</taxon>
        <taxon>Dothideomycetes</taxon>
        <taxon>Pleosporomycetidae</taxon>
        <taxon>Mytilinidiales</taxon>
        <taxon>Argynnaceae</taxon>
        <taxon>Lepidopterella</taxon>
    </lineage>
</organism>
<dbReference type="InterPro" id="IPR003959">
    <property type="entry name" value="ATPase_AAA_core"/>
</dbReference>
<dbReference type="Gene3D" id="3.40.50.300">
    <property type="entry name" value="P-loop containing nucleotide triphosphate hydrolases"/>
    <property type="match status" value="1"/>
</dbReference>
<proteinExistence type="predicted"/>
<evidence type="ECO:0000313" key="2">
    <source>
        <dbReference type="EMBL" id="OCK79417.1"/>
    </source>
</evidence>
<dbReference type="EMBL" id="KV745007">
    <property type="protein sequence ID" value="OCK79417.1"/>
    <property type="molecule type" value="Genomic_DNA"/>
</dbReference>
<dbReference type="PANTHER" id="PTHR46411:SF3">
    <property type="entry name" value="AAA+ ATPASE DOMAIN-CONTAINING PROTEIN"/>
    <property type="match status" value="1"/>
</dbReference>